<proteinExistence type="predicted"/>
<dbReference type="SUPFAM" id="SSF56672">
    <property type="entry name" value="DNA/RNA polymerases"/>
    <property type="match status" value="1"/>
</dbReference>
<dbReference type="Pfam" id="PF03372">
    <property type="entry name" value="Exo_endo_phos"/>
    <property type="match status" value="1"/>
</dbReference>
<name>A0A438JYU3_VITVI</name>
<organism evidence="3 4">
    <name type="scientific">Vitis vinifera</name>
    <name type="common">Grape</name>
    <dbReference type="NCBI Taxonomy" id="29760"/>
    <lineage>
        <taxon>Eukaryota</taxon>
        <taxon>Viridiplantae</taxon>
        <taxon>Streptophyta</taxon>
        <taxon>Embryophyta</taxon>
        <taxon>Tracheophyta</taxon>
        <taxon>Spermatophyta</taxon>
        <taxon>Magnoliopsida</taxon>
        <taxon>eudicotyledons</taxon>
        <taxon>Gunneridae</taxon>
        <taxon>Pentapetalae</taxon>
        <taxon>rosids</taxon>
        <taxon>Vitales</taxon>
        <taxon>Vitaceae</taxon>
        <taxon>Viteae</taxon>
        <taxon>Vitis</taxon>
    </lineage>
</organism>
<evidence type="ECO:0000313" key="3">
    <source>
        <dbReference type="EMBL" id="RVX14115.1"/>
    </source>
</evidence>
<dbReference type="Gene3D" id="3.10.450.700">
    <property type="match status" value="1"/>
</dbReference>
<feature type="domain" description="Reverse transcriptase" evidence="2">
    <location>
        <begin position="1356"/>
        <end position="1609"/>
    </location>
</feature>
<dbReference type="Pfam" id="PF00078">
    <property type="entry name" value="RVT_1"/>
    <property type="match status" value="1"/>
</dbReference>
<feature type="region of interest" description="Disordered" evidence="1">
    <location>
        <begin position="499"/>
        <end position="529"/>
    </location>
</feature>
<dbReference type="SUPFAM" id="SSF56219">
    <property type="entry name" value="DNase I-like"/>
    <property type="match status" value="1"/>
</dbReference>
<dbReference type="PROSITE" id="PS50878">
    <property type="entry name" value="RT_POL"/>
    <property type="match status" value="1"/>
</dbReference>
<dbReference type="InterPro" id="IPR005135">
    <property type="entry name" value="Endo/exonuclease/phosphatase"/>
</dbReference>
<evidence type="ECO:0000259" key="2">
    <source>
        <dbReference type="PROSITE" id="PS50878"/>
    </source>
</evidence>
<dbReference type="PANTHER" id="PTHR33116">
    <property type="entry name" value="REVERSE TRANSCRIPTASE ZINC-BINDING DOMAIN-CONTAINING PROTEIN-RELATED-RELATED"/>
    <property type="match status" value="1"/>
</dbReference>
<dbReference type="Gene3D" id="3.60.10.10">
    <property type="entry name" value="Endonuclease/exonuclease/phosphatase"/>
    <property type="match status" value="1"/>
</dbReference>
<dbReference type="InterPro" id="IPR025558">
    <property type="entry name" value="DUF4283"/>
</dbReference>
<comment type="caution">
    <text evidence="3">The sequence shown here is derived from an EMBL/GenBank/DDBJ whole genome shotgun (WGS) entry which is preliminary data.</text>
</comment>
<dbReference type="GO" id="GO:0003824">
    <property type="term" value="F:catalytic activity"/>
    <property type="evidence" value="ECO:0007669"/>
    <property type="project" value="InterPro"/>
</dbReference>
<dbReference type="Pfam" id="PF14111">
    <property type="entry name" value="DUF4283"/>
    <property type="match status" value="1"/>
</dbReference>
<evidence type="ECO:0000313" key="4">
    <source>
        <dbReference type="Proteomes" id="UP000288805"/>
    </source>
</evidence>
<dbReference type="EMBL" id="QGNW01000022">
    <property type="protein sequence ID" value="RVX14115.1"/>
    <property type="molecule type" value="Genomic_DNA"/>
</dbReference>
<feature type="compositionally biased region" description="Basic and acidic residues" evidence="1">
    <location>
        <begin position="2327"/>
        <end position="2337"/>
    </location>
</feature>
<feature type="region of interest" description="Disordered" evidence="1">
    <location>
        <begin position="725"/>
        <end position="750"/>
    </location>
</feature>
<feature type="region of interest" description="Disordered" evidence="1">
    <location>
        <begin position="629"/>
        <end position="712"/>
    </location>
</feature>
<dbReference type="Pfam" id="PF13966">
    <property type="entry name" value="zf-RVT"/>
    <property type="match status" value="1"/>
</dbReference>
<sequence>MAKKYVRENVPLSRFGVLVAQLESIVASSSQQPPEALLCFDLLLDLISAIDEEPKESILLWQRKCEDALYSLLILGARRPVRHLASVAMARIISKGDTISIYSRASTLQGFLSDGKRSEPQHLAVMRREVVERKTVKVLIERKTFLIRLEGDQGGEWCSMTEISRGSVFALGFEKEAIGWLVEYLKKAIALKSHMGFNKKFRGKCRAHLLEVGFNNHGRFIRISEFATNRKPSVLIIPEDDKGRGWESLKKALDTMLVVPYSYAEEKGRNLRGESWPHYKVGSMHRSYAKTVSDEGPRGGGLVPVGRWARAVICESKFDRENWAEVGRLVARSLWKNGVVTIVPFSAGKGVFFVETTKEALFLHDLRKLRVGERNIIQLQRWSPKENAEIDRKFREGWIELRGLPFHLWSEVHLKKIVEKWGSGNPSNHVRGADGDWVFTVVVVVVGDEERRRGSEKGESTRVAVASHMETGGGRRGECGRSTEEGRYRVGEDNRHWKEGNRGKGCQLPSRSRLKSTDGMDGIGEEGGVWAGEDEDIADEGCRARERKAQLMAKTDPSGAVMGCKIKDLLGLGLSPDEITPVVTVASSREEEEDASSANEKVKSAPGLLEFQSSRLAEKKVLHGSRKRWSTFFPPSSEHRQGIRSNSEPISRGKIKMDSEEDPKTDDLGAESQANRGLNASPLFSPCLSRPRKENLGERDSSPRKEADLEIFSPNEDMEGFLGRVGSDSRGSAAMVKPSSPETRGKGPSLMGNCVPSVAENLEVTPSFFNSIHPFIPSSSGFSNSLLNPPVHIQCPSTPMSPDSSSQSLAPMENRVNSKFFSKKGNDEGHFPVDIPSLEMETEVIQPAGPYQMSESVNSLSANLRSPCKESSKATVHLGGIFQEEEQMLHRIVRLSGFGSEIRVTKFHMKIISWNTRGLGSKKKRRVVKDFLRSEKLDVVMFQETKKEECDRRFVGSVWTARNKDWAALPVCGASGGILIIWDAKKLSREEVVLGSFSVSIKFALNGCESLWLSAVYGPNISALRKDFWVELSDIAGLASPRWCVGGDFNVIRRSSEKLGGSRLTPSMKDFDDFISDCELIDLPLRSASFTWSTTKMDIGSLADCLGNNPFKWGPTPFRFENMWLQHPSFKENFGRWWREFQGNGWKGHKFMRKLQFVKAKLKVWNKASFGELSKRKEDILSDLVNFDSLEQEGGLSHELLAQRALKKGELEELILREEIHWRQKARVKWVKEGDCNSKFFHKVANGRRNRKFIKELENENGLMMNNSESIKEEILRYFEKLYTSPSGESWRVEGLDWSPISGESAFRLESPFTEEEIFKAIFQMDRDKAPGPDGFTIAVFQDCWEVIKEDLVKHLRRISDFRPISLITSLYKIIAKVLAGRIRGVLHETIHSTQGAFVQGRQILDAVLIANEIVDEKRRSREEGVVFKIDFEKAYDHVSWDFLDHVLEMKGFGIRWRKWMRGCLSSVSFAVLVNGNAKGWVKASRGLRQGDPLSPFLFTIVADVLSRMLLKAEEKNVLEGFKVGRNRTRVSHLQFADDTIFFSSSREEDMMTLKNVLLVFGHISGLKVNLDKSNIYGINLEQNHLSRLAEMLDCKASGWPILYLGLPLGGNPKTSGFWDPVIERISRRLDGWQKAYLSFGGRITLIQSCLTHMPCYFLSLFKIPASVAAKIERMQRDFLWSGVGEGKRDHLVNWDVVCKPKSRGGLGFGKISIRNVALLGKWLWRYPREGSALWHQVILSIYGSHSNGWDVNNIVRWSHRCPWKAIALVYQEFSKFTRLLSVVTDKNAPISSILGYTRPFSWNFTFRRNLSDSEIEDLEGLMQSFDRLHISSSVPDKRSWSLSPSGLFTVKSFFLALSQYSESPPIFPTKFVWNAQVPFKVKSFVWLVAHKKVNTNDLLQLRRPYKVLSPDIYYFNQQRWIGFPQGASLTSIESKTFEVSIEEIKGKLKGIIVERSRGFSSWIRFGASGLGKLLECFEECCREEKKGRLIKVWEEEGRKFRLERRVNGAGRYVLCSVVDVEAKRLCLVFPKGKGMIGGWAILAEKLRALGIVTKKEDKGVEATQISSKKKDATIDDEEERCSGKKKQGEIKSFLDVAKGPAGRVGEELWLQVGGRGLRRREEVLGRCLVGRWEGAVMEMELDSFKNWGKRSWNPRKGVKVMKLGEPFFLLEFEDEGEAERVLNRGTRRFKDRLLHLERWNEEAGCLQVGNQTKEVWVRVVGLPLHCWSEEMFKSISDCCGGLVGVDEDTKNLSQLQWAKILVKNNGNFFPGTLNLVVKSFCYAVRLWWEVQPRVSAVEPMLNLRRREGERVREKGDEQSRTGNSGGKEKEGWRAAEADGSGAVRKRKGKDKCDGDKMGVSVEGVAGYSKKEGEVGSSEKDGVDGLDSCKSGCKVTQPSNSQRLEHESTEVWVEKQKVINGSRARWEKGQSSRGGEWAAHEGLLSVKRKFLGQMNNRGEKWASRVDIPLLQRDGLGLLDNRPKVVEKDGQDDGPSSFQKDGLGRLEHRSRVAGGEGQPILASVGAPFAYKPPGMSSVSGDRDTRALLNNGRMLLGGSLQMEERCGCEVILKEAEEGLSINPLSMRQAEERMVEKSTSGFFLQIDGRKEWGEEVEKNMESWNYSCLAKFCHCLGMPNRGL</sequence>
<dbReference type="CDD" id="cd01650">
    <property type="entry name" value="RT_nLTR_like"/>
    <property type="match status" value="1"/>
</dbReference>
<dbReference type="InterPro" id="IPR036691">
    <property type="entry name" value="Endo/exonu/phosph_ase_sf"/>
</dbReference>
<dbReference type="InterPro" id="IPR043502">
    <property type="entry name" value="DNA/RNA_pol_sf"/>
</dbReference>
<accession>A0A438JYU3</accession>
<gene>
    <name evidence="3" type="primary">SWEETIE_2</name>
    <name evidence="3" type="ORF">CK203_011335</name>
</gene>
<feature type="region of interest" description="Disordered" evidence="1">
    <location>
        <begin position="2308"/>
        <end position="2357"/>
    </location>
</feature>
<dbReference type="InterPro" id="IPR026960">
    <property type="entry name" value="RVT-Znf"/>
</dbReference>
<feature type="region of interest" description="Disordered" evidence="1">
    <location>
        <begin position="2484"/>
        <end position="2504"/>
    </location>
</feature>
<dbReference type="Proteomes" id="UP000288805">
    <property type="component" value="Unassembled WGS sequence"/>
</dbReference>
<dbReference type="InterPro" id="IPR000477">
    <property type="entry name" value="RT_dom"/>
</dbReference>
<dbReference type="PANTHER" id="PTHR33116:SF78">
    <property type="entry name" value="OS12G0587133 PROTEIN"/>
    <property type="match status" value="1"/>
</dbReference>
<protein>
    <submittedName>
        <fullName evidence="3">Protein SWEETIE</fullName>
    </submittedName>
</protein>
<feature type="compositionally biased region" description="Basic and acidic residues" evidence="1">
    <location>
        <begin position="2308"/>
        <end position="2320"/>
    </location>
</feature>
<feature type="compositionally biased region" description="Basic and acidic residues" evidence="1">
    <location>
        <begin position="691"/>
        <end position="708"/>
    </location>
</feature>
<reference evidence="3 4" key="1">
    <citation type="journal article" date="2018" name="PLoS Genet.">
        <title>Population sequencing reveals clonal diversity and ancestral inbreeding in the grapevine cultivar Chardonnay.</title>
        <authorList>
            <person name="Roach M.J."/>
            <person name="Johnson D.L."/>
            <person name="Bohlmann J."/>
            <person name="van Vuuren H.J."/>
            <person name="Jones S.J."/>
            <person name="Pretorius I.S."/>
            <person name="Schmidt S.A."/>
            <person name="Borneman A.R."/>
        </authorList>
    </citation>
    <scope>NUCLEOTIDE SEQUENCE [LARGE SCALE GENOMIC DNA]</scope>
    <source>
        <strain evidence="4">cv. Chardonnay</strain>
        <tissue evidence="3">Leaf</tissue>
    </source>
</reference>
<evidence type="ECO:0000256" key="1">
    <source>
        <dbReference type="SAM" id="MobiDB-lite"/>
    </source>
</evidence>